<dbReference type="GO" id="GO:0009252">
    <property type="term" value="P:peptidoglycan biosynthetic process"/>
    <property type="evidence" value="ECO:0007669"/>
    <property type="project" value="UniProtKB-UniRule"/>
</dbReference>
<evidence type="ECO:0000256" key="10">
    <source>
        <dbReference type="ARBA" id="ARBA00022984"/>
    </source>
</evidence>
<dbReference type="RefSeq" id="WP_083995607.1">
    <property type="nucleotide sequence ID" value="NZ_CP080624.1"/>
</dbReference>
<feature type="domain" description="Penicillin-binding protein transpeptidase" evidence="17">
    <location>
        <begin position="251"/>
        <end position="548"/>
    </location>
</feature>
<dbReference type="Gene3D" id="1.10.150.770">
    <property type="match status" value="1"/>
</dbReference>
<gene>
    <name evidence="16" type="primary">ftsI</name>
    <name evidence="19" type="ORF">C4900_12790</name>
</gene>
<evidence type="ECO:0000313" key="20">
    <source>
        <dbReference type="Proteomes" id="UP000253250"/>
    </source>
</evidence>
<feature type="transmembrane region" description="Helical" evidence="16">
    <location>
        <begin position="20"/>
        <end position="39"/>
    </location>
</feature>
<dbReference type="Pfam" id="PF00905">
    <property type="entry name" value="Transpeptidase"/>
    <property type="match status" value="1"/>
</dbReference>
<dbReference type="GO" id="GO:0043093">
    <property type="term" value="P:FtsZ-dependent cytokinesis"/>
    <property type="evidence" value="ECO:0007669"/>
    <property type="project" value="UniProtKB-UniRule"/>
</dbReference>
<dbReference type="Gene3D" id="3.40.710.10">
    <property type="entry name" value="DD-peptidase/beta-lactamase superfamily"/>
    <property type="match status" value="1"/>
</dbReference>
<proteinExistence type="inferred from homology"/>
<evidence type="ECO:0000256" key="9">
    <source>
        <dbReference type="ARBA" id="ARBA00022960"/>
    </source>
</evidence>
<comment type="catalytic activity">
    <reaction evidence="16">
        <text>Preferential cleavage: (Ac)2-L-Lys-D-Ala-|-D-Ala. Also transpeptidation of peptidyl-alanyl moieties that are N-acyl substituents of D-alanine.</text>
        <dbReference type="EC" id="3.4.16.4"/>
    </reaction>
</comment>
<comment type="caution">
    <text evidence="19">The sequence shown here is derived from an EMBL/GenBank/DDBJ whole genome shotgun (WGS) entry which is preliminary data.</text>
</comment>
<keyword evidence="5 16" id="KW-0121">Carboxypeptidase</keyword>
<comment type="subcellular location">
    <subcellularLocation>
        <location evidence="16">Cell inner membrane</location>
        <topology evidence="16">Single-pass membrane protein</topology>
    </subcellularLocation>
    <subcellularLocation>
        <location evidence="1">Membrane</location>
    </subcellularLocation>
</comment>
<keyword evidence="7 16" id="KW-0812">Transmembrane</keyword>
<evidence type="ECO:0000256" key="3">
    <source>
        <dbReference type="ARBA" id="ARBA00022519"/>
    </source>
</evidence>
<dbReference type="GO" id="GO:0008955">
    <property type="term" value="F:peptidoglycan glycosyltransferase activity"/>
    <property type="evidence" value="ECO:0007669"/>
    <property type="project" value="InterPro"/>
</dbReference>
<evidence type="ECO:0000256" key="8">
    <source>
        <dbReference type="ARBA" id="ARBA00022801"/>
    </source>
</evidence>
<name>A0A368HE51_9GAMM</name>
<keyword evidence="8 16" id="KW-0378">Hydrolase</keyword>
<dbReference type="InterPro" id="IPR001460">
    <property type="entry name" value="PCN-bd_Tpept"/>
</dbReference>
<dbReference type="InterPro" id="IPR037532">
    <property type="entry name" value="FtsI_transpept"/>
</dbReference>
<dbReference type="GO" id="GO:0006508">
    <property type="term" value="P:proteolysis"/>
    <property type="evidence" value="ECO:0007669"/>
    <property type="project" value="UniProtKB-KW"/>
</dbReference>
<evidence type="ECO:0000256" key="16">
    <source>
        <dbReference type="HAMAP-Rule" id="MF_02080"/>
    </source>
</evidence>
<keyword evidence="9 16" id="KW-0133">Cell shape</keyword>
<dbReference type="GO" id="GO:0005886">
    <property type="term" value="C:plasma membrane"/>
    <property type="evidence" value="ECO:0007669"/>
    <property type="project" value="UniProtKB-SubCell"/>
</dbReference>
<keyword evidence="13 16" id="KW-0717">Septation</keyword>
<keyword evidence="20" id="KW-1185">Reference proteome</keyword>
<evidence type="ECO:0000256" key="15">
    <source>
        <dbReference type="ARBA" id="ARBA00023316"/>
    </source>
</evidence>
<dbReference type="GO" id="GO:0071555">
    <property type="term" value="P:cell wall organization"/>
    <property type="evidence" value="ECO:0007669"/>
    <property type="project" value="UniProtKB-KW"/>
</dbReference>
<evidence type="ECO:0000256" key="14">
    <source>
        <dbReference type="ARBA" id="ARBA00023306"/>
    </source>
</evidence>
<dbReference type="GO" id="GO:0008658">
    <property type="term" value="F:penicillin binding"/>
    <property type="evidence" value="ECO:0007669"/>
    <property type="project" value="InterPro"/>
</dbReference>
<dbReference type="GO" id="GO:0009002">
    <property type="term" value="F:serine-type D-Ala-D-Ala carboxypeptidase activity"/>
    <property type="evidence" value="ECO:0007669"/>
    <property type="project" value="UniProtKB-UniRule"/>
</dbReference>
<dbReference type="GO" id="GO:0000917">
    <property type="term" value="P:division septum assembly"/>
    <property type="evidence" value="ECO:0007669"/>
    <property type="project" value="UniProtKB-KW"/>
</dbReference>
<keyword evidence="2 16" id="KW-1003">Cell membrane</keyword>
<keyword evidence="15 16" id="KW-0961">Cell wall biogenesis/degradation</keyword>
<protein>
    <recommendedName>
        <fullName evidence="16">Peptidoglycan D,D-transpeptidase FtsI</fullName>
        <ecNumber evidence="16">3.4.16.4</ecNumber>
    </recommendedName>
    <alternativeName>
        <fullName evidence="16">Penicillin-binding protein 3</fullName>
        <shortName evidence="16">PBP-3</shortName>
    </alternativeName>
</protein>
<evidence type="ECO:0000256" key="7">
    <source>
        <dbReference type="ARBA" id="ARBA00022692"/>
    </source>
</evidence>
<evidence type="ECO:0000259" key="17">
    <source>
        <dbReference type="Pfam" id="PF00905"/>
    </source>
</evidence>
<evidence type="ECO:0000256" key="6">
    <source>
        <dbReference type="ARBA" id="ARBA00022670"/>
    </source>
</evidence>
<dbReference type="Pfam" id="PF03717">
    <property type="entry name" value="PBP_dimer"/>
    <property type="match status" value="1"/>
</dbReference>
<dbReference type="Gene3D" id="3.90.1310.10">
    <property type="entry name" value="Penicillin-binding protein 2a (Domain 2)"/>
    <property type="match status" value="1"/>
</dbReference>
<dbReference type="InterPro" id="IPR050515">
    <property type="entry name" value="Beta-lactam/transpept"/>
</dbReference>
<feature type="active site" description="Acyl-ester intermediate" evidence="16">
    <location>
        <position position="298"/>
    </location>
</feature>
<keyword evidence="10 16" id="KW-0573">Peptidoglycan synthesis</keyword>
<comment type="pathway">
    <text evidence="16">Cell wall biogenesis; peptidoglycan biosynthesis.</text>
</comment>
<dbReference type="EC" id="3.4.16.4" evidence="16"/>
<evidence type="ECO:0000256" key="4">
    <source>
        <dbReference type="ARBA" id="ARBA00022618"/>
    </source>
</evidence>
<keyword evidence="11 16" id="KW-1133">Transmembrane helix</keyword>
<dbReference type="SUPFAM" id="SSF56601">
    <property type="entry name" value="beta-lactamase/transpeptidase-like"/>
    <property type="match status" value="1"/>
</dbReference>
<keyword evidence="3 16" id="KW-0997">Cell inner membrane</keyword>
<evidence type="ECO:0000256" key="2">
    <source>
        <dbReference type="ARBA" id="ARBA00022475"/>
    </source>
</evidence>
<dbReference type="InterPro" id="IPR012338">
    <property type="entry name" value="Beta-lactam/transpept-like"/>
</dbReference>
<feature type="domain" description="Penicillin-binding protein dimerisation" evidence="18">
    <location>
        <begin position="63"/>
        <end position="209"/>
    </location>
</feature>
<dbReference type="Proteomes" id="UP000253250">
    <property type="component" value="Unassembled WGS sequence"/>
</dbReference>
<evidence type="ECO:0000256" key="13">
    <source>
        <dbReference type="ARBA" id="ARBA00023210"/>
    </source>
</evidence>
<dbReference type="OrthoDB" id="9766847at2"/>
<dbReference type="Gene3D" id="3.30.450.330">
    <property type="match status" value="1"/>
</dbReference>
<evidence type="ECO:0000256" key="11">
    <source>
        <dbReference type="ARBA" id="ARBA00022989"/>
    </source>
</evidence>
<dbReference type="SUPFAM" id="SSF56519">
    <property type="entry name" value="Penicillin binding protein dimerisation domain"/>
    <property type="match status" value="1"/>
</dbReference>
<dbReference type="PANTHER" id="PTHR30627">
    <property type="entry name" value="PEPTIDOGLYCAN D,D-TRANSPEPTIDASE"/>
    <property type="match status" value="1"/>
</dbReference>
<dbReference type="InterPro" id="IPR005311">
    <property type="entry name" value="PBP_dimer"/>
</dbReference>
<evidence type="ECO:0000256" key="1">
    <source>
        <dbReference type="ARBA" id="ARBA00004370"/>
    </source>
</evidence>
<keyword evidence="4 16" id="KW-0132">Cell division</keyword>
<evidence type="ECO:0000259" key="18">
    <source>
        <dbReference type="Pfam" id="PF03717"/>
    </source>
</evidence>
<evidence type="ECO:0000256" key="12">
    <source>
        <dbReference type="ARBA" id="ARBA00023136"/>
    </source>
</evidence>
<evidence type="ECO:0000313" key="19">
    <source>
        <dbReference type="EMBL" id="RCN56648.1"/>
    </source>
</evidence>
<keyword evidence="12 16" id="KW-0472">Membrane</keyword>
<organism evidence="19 20">
    <name type="scientific">Acidiferrobacter thiooxydans</name>
    <dbReference type="NCBI Taxonomy" id="163359"/>
    <lineage>
        <taxon>Bacteria</taxon>
        <taxon>Pseudomonadati</taxon>
        <taxon>Pseudomonadota</taxon>
        <taxon>Gammaproteobacteria</taxon>
        <taxon>Acidiferrobacterales</taxon>
        <taxon>Acidiferrobacteraceae</taxon>
        <taxon>Acidiferrobacter</taxon>
    </lineage>
</organism>
<evidence type="ECO:0000256" key="5">
    <source>
        <dbReference type="ARBA" id="ARBA00022645"/>
    </source>
</evidence>
<dbReference type="GO" id="GO:0008360">
    <property type="term" value="P:regulation of cell shape"/>
    <property type="evidence" value="ECO:0007669"/>
    <property type="project" value="UniProtKB-KW"/>
</dbReference>
<dbReference type="HAMAP" id="MF_02080">
    <property type="entry name" value="FtsI_transpept"/>
    <property type="match status" value="1"/>
</dbReference>
<comment type="similarity">
    <text evidence="16">Belongs to the transpeptidase family. FtsI subfamily.</text>
</comment>
<dbReference type="EMBL" id="PSYR01000002">
    <property type="protein sequence ID" value="RCN56648.1"/>
    <property type="molecule type" value="Genomic_DNA"/>
</dbReference>
<keyword evidence="14 16" id="KW-0131">Cell cycle</keyword>
<reference evidence="19 20" key="1">
    <citation type="submission" date="2018-02" db="EMBL/GenBank/DDBJ databases">
        <title>Insights into the biology of acidophilic members of the Acidiferrobacteraceae family derived from comparative genomic analyses.</title>
        <authorList>
            <person name="Issotta F."/>
            <person name="Thyssen C."/>
            <person name="Mena C."/>
            <person name="Moya A."/>
            <person name="Bellenberg S."/>
            <person name="Sproer C."/>
            <person name="Covarrubias P.C."/>
            <person name="Sand W."/>
            <person name="Quatrini R."/>
            <person name="Vera M."/>
        </authorList>
    </citation>
    <scope>NUCLEOTIDE SEQUENCE [LARGE SCALE GENOMIC DNA]</scope>
    <source>
        <strain evidence="20">m-1</strain>
    </source>
</reference>
<sequence length="574" mass="63065">MTGPSHYFVVTGQAGFGRSGFVMTLMLIALALMAVRAFYLQVLDAPFLRHEARRQAIETVQQEGHRGMIVDRHGQPLAISTPVDSLWANPHILLKEPAVWPRLAHAIGWRTTTLEKAIDAQRHEQFMYLRRQVDPRYAQGVLALRIPGVASQREYRRYYPAGAVAATVIGFTNINDQGQDGVELAYNSFLSPRRGRAIVVRDGLGEPIAVRRGRKPPRPGRTLVLSIDERIQYLAYRELLKAVRYHDASSGSVIVLDAHTGEILALANVPSFNPNTRSDLDSSYYRDRAVTDVLEPGSSLKPFTIALALQSGRIVPHTLISTSPGSYWVGPDKISDVGDFGLIDVSHVIAESSNVGASKITLTTLTRRAMYRNFLRLGFAHSTHSGLPGESSGYLSPPETWEPIQKATLSFGYGISVTPMQMARAYTVFADGGVLRPISILKAPPRSPGRRVFSRTVVSEMRHMLELAASPVGTGANADVVNYRVAGKTGTAHIADAKGYHKHRYVASFGGFAPASDPRLVIFVDIRDPRKHGYYGAQCAAPVFRKVMTGALRILNIPPDNPVTTMARAQTRWP</sequence>
<comment type="function">
    <text evidence="16">Catalyzes cross-linking of the peptidoglycan cell wall at the division septum.</text>
</comment>
<accession>A0A368HE51</accession>
<dbReference type="InterPro" id="IPR036138">
    <property type="entry name" value="PBP_dimer_sf"/>
</dbReference>
<dbReference type="PANTHER" id="PTHR30627:SF1">
    <property type="entry name" value="PEPTIDOGLYCAN D,D-TRANSPEPTIDASE FTSI"/>
    <property type="match status" value="1"/>
</dbReference>
<dbReference type="UniPathway" id="UPA00219"/>
<dbReference type="AlphaFoldDB" id="A0A368HE51"/>
<keyword evidence="6 16" id="KW-0645">Protease</keyword>